<dbReference type="HOGENOM" id="CLU_025574_2_2_3"/>
<dbReference type="NCBIfam" id="TIGR00247">
    <property type="entry name" value="endolytic transglycosylase MltG"/>
    <property type="match status" value="1"/>
</dbReference>
<comment type="function">
    <text evidence="7">Functions as a peptidoglycan terminase that cleaves nascent peptidoglycan strands endolytically to terminate their elongation.</text>
</comment>
<dbReference type="GO" id="GO:0071555">
    <property type="term" value="P:cell wall organization"/>
    <property type="evidence" value="ECO:0007669"/>
    <property type="project" value="UniProtKB-KW"/>
</dbReference>
<evidence type="ECO:0000313" key="9">
    <source>
        <dbReference type="Proteomes" id="UP000000268"/>
    </source>
</evidence>
<dbReference type="PANTHER" id="PTHR30518:SF2">
    <property type="entry name" value="ENDOLYTIC MUREIN TRANSGLYCOSYLASE"/>
    <property type="match status" value="1"/>
</dbReference>
<evidence type="ECO:0000256" key="6">
    <source>
        <dbReference type="ARBA" id="ARBA00023316"/>
    </source>
</evidence>
<dbReference type="eggNOG" id="COG1559">
    <property type="taxonomic scope" value="Bacteria"/>
</dbReference>
<comment type="catalytic activity">
    <reaction evidence="7">
        <text>a peptidoglycan chain = a peptidoglycan chain with N-acetyl-1,6-anhydromuramyl-[peptide] at the reducing end + a peptidoglycan chain with N-acetylglucosamine at the non-reducing end.</text>
        <dbReference type="EC" id="4.2.2.29"/>
    </reaction>
</comment>
<evidence type="ECO:0000256" key="7">
    <source>
        <dbReference type="HAMAP-Rule" id="MF_02065"/>
    </source>
</evidence>
<accession>B0C510</accession>
<keyword evidence="5 7" id="KW-0456">Lyase</keyword>
<feature type="transmembrane region" description="Helical" evidence="7">
    <location>
        <begin position="14"/>
        <end position="37"/>
    </location>
</feature>
<dbReference type="GO" id="GO:0009252">
    <property type="term" value="P:peptidoglycan biosynthetic process"/>
    <property type="evidence" value="ECO:0007669"/>
    <property type="project" value="UniProtKB-UniRule"/>
</dbReference>
<dbReference type="Pfam" id="PF02618">
    <property type="entry name" value="YceG"/>
    <property type="match status" value="1"/>
</dbReference>
<evidence type="ECO:0000256" key="2">
    <source>
        <dbReference type="ARBA" id="ARBA00022692"/>
    </source>
</evidence>
<proteinExistence type="inferred from homology"/>
<keyword evidence="9" id="KW-1185">Reference proteome</keyword>
<gene>
    <name evidence="7" type="primary">mltG</name>
    <name evidence="8" type="ordered locus">AM1_0034</name>
</gene>
<keyword evidence="1 7" id="KW-1003">Cell membrane</keyword>
<keyword evidence="4 7" id="KW-0472">Membrane</keyword>
<dbReference type="KEGG" id="amr:AM1_0034"/>
<dbReference type="EC" id="4.2.2.29" evidence="7"/>
<name>B0C510_ACAM1</name>
<dbReference type="HAMAP" id="MF_02065">
    <property type="entry name" value="MltG"/>
    <property type="match status" value="1"/>
</dbReference>
<dbReference type="Gene3D" id="3.30.1490.480">
    <property type="entry name" value="Endolytic murein transglycosylase"/>
    <property type="match status" value="1"/>
</dbReference>
<dbReference type="CDD" id="cd08010">
    <property type="entry name" value="MltG_like"/>
    <property type="match status" value="1"/>
</dbReference>
<keyword evidence="7" id="KW-0997">Cell inner membrane</keyword>
<keyword evidence="6 7" id="KW-0961">Cell wall biogenesis/degradation</keyword>
<dbReference type="InterPro" id="IPR003770">
    <property type="entry name" value="MLTG-like"/>
</dbReference>
<dbReference type="PANTHER" id="PTHR30518">
    <property type="entry name" value="ENDOLYTIC MUREIN TRANSGLYCOSYLASE"/>
    <property type="match status" value="1"/>
</dbReference>
<evidence type="ECO:0000313" key="8">
    <source>
        <dbReference type="EMBL" id="ABW25122.1"/>
    </source>
</evidence>
<feature type="site" description="Important for catalytic activity" evidence="7">
    <location>
        <position position="239"/>
    </location>
</feature>
<comment type="subcellular location">
    <subcellularLocation>
        <location evidence="7">Cell inner membrane</location>
        <topology evidence="7">Single-pass membrane protein</topology>
    </subcellularLocation>
</comment>
<dbReference type="GO" id="GO:0008932">
    <property type="term" value="F:lytic endotransglycosylase activity"/>
    <property type="evidence" value="ECO:0007669"/>
    <property type="project" value="UniProtKB-UniRule"/>
</dbReference>
<keyword evidence="2 7" id="KW-0812">Transmembrane</keyword>
<evidence type="ECO:0000256" key="1">
    <source>
        <dbReference type="ARBA" id="ARBA00022475"/>
    </source>
</evidence>
<organism evidence="8 9">
    <name type="scientific">Acaryochloris marina (strain MBIC 11017)</name>
    <dbReference type="NCBI Taxonomy" id="329726"/>
    <lineage>
        <taxon>Bacteria</taxon>
        <taxon>Bacillati</taxon>
        <taxon>Cyanobacteriota</taxon>
        <taxon>Cyanophyceae</taxon>
        <taxon>Acaryochloridales</taxon>
        <taxon>Acaryochloridaceae</taxon>
        <taxon>Acaryochloris</taxon>
    </lineage>
</organism>
<protein>
    <recommendedName>
        <fullName evidence="7">Endolytic murein transglycosylase</fullName>
        <ecNumber evidence="7">4.2.2.29</ecNumber>
    </recommendedName>
    <alternativeName>
        <fullName evidence="7">Peptidoglycan lytic transglycosylase</fullName>
    </alternativeName>
    <alternativeName>
        <fullName evidence="7">Peptidoglycan polymerization terminase</fullName>
    </alternativeName>
</protein>
<dbReference type="EMBL" id="CP000828">
    <property type="protein sequence ID" value="ABW25122.1"/>
    <property type="molecule type" value="Genomic_DNA"/>
</dbReference>
<dbReference type="GO" id="GO:0005886">
    <property type="term" value="C:plasma membrane"/>
    <property type="evidence" value="ECO:0007669"/>
    <property type="project" value="UniProtKB-SubCell"/>
</dbReference>
<evidence type="ECO:0000256" key="4">
    <source>
        <dbReference type="ARBA" id="ARBA00023136"/>
    </source>
</evidence>
<evidence type="ECO:0000256" key="3">
    <source>
        <dbReference type="ARBA" id="ARBA00022989"/>
    </source>
</evidence>
<dbReference type="RefSeq" id="WP_012160744.1">
    <property type="nucleotide sequence ID" value="NC_009925.1"/>
</dbReference>
<dbReference type="AlphaFoldDB" id="B0C510"/>
<comment type="similarity">
    <text evidence="7">Belongs to the transglycosylase MltG family.</text>
</comment>
<evidence type="ECO:0000256" key="5">
    <source>
        <dbReference type="ARBA" id="ARBA00023239"/>
    </source>
</evidence>
<reference evidence="8 9" key="1">
    <citation type="journal article" date="2008" name="Proc. Natl. Acad. Sci. U.S.A.">
        <title>Niche adaptation and genome expansion in the chlorophyll d-producing cyanobacterium Acaryochloris marina.</title>
        <authorList>
            <person name="Swingley W.D."/>
            <person name="Chen M."/>
            <person name="Cheung P.C."/>
            <person name="Conrad A.L."/>
            <person name="Dejesa L.C."/>
            <person name="Hao J."/>
            <person name="Honchak B.M."/>
            <person name="Karbach L.E."/>
            <person name="Kurdoglu A."/>
            <person name="Lahiri S."/>
            <person name="Mastrian S.D."/>
            <person name="Miyashita H."/>
            <person name="Page L."/>
            <person name="Ramakrishna P."/>
            <person name="Satoh S."/>
            <person name="Sattley W.M."/>
            <person name="Shimada Y."/>
            <person name="Taylor H.L."/>
            <person name="Tomo T."/>
            <person name="Tsuchiya T."/>
            <person name="Wang Z.T."/>
            <person name="Raymond J."/>
            <person name="Mimuro M."/>
            <person name="Blankenship R.E."/>
            <person name="Touchman J.W."/>
        </authorList>
    </citation>
    <scope>NUCLEOTIDE SEQUENCE [LARGE SCALE GENOMIC DNA]</scope>
    <source>
        <strain evidence="9">MBIC 11017</strain>
    </source>
</reference>
<dbReference type="Proteomes" id="UP000000268">
    <property type="component" value="Chromosome"/>
</dbReference>
<sequence length="366" mass="40803">MNVNKKKSFPFRKLAITSVVAIVAIASGVGGGGWYWWQSAIAPVEKNAQPSQELLQVQIPEGASANEIGQILEEAGLIRSITAWKVWTRWQGLWESSGGFHAGTYQLSPQASMADIAQTIWSGKVQQVSFTVPEGWTQKQMANYFEELGWFSAQEFLDATNNIPRDRYPWLPEDIPFLEGYLFPDTYQISVDQRTPEAVIGVMLNHFEASALPVYKNRTGYTDLSLDDWVTLASIVEKESVVAEERARIAGVFWNRLRDNITLGSDPTVEYGLGITQTPDQPLTYAQVETPSPYNTYINAGLTPTPIASPGLASLKATVSPEKTDFLYFVARYDGTHVFSRTLTEHLRAQAKIRDQQDAKQNSTNL</sequence>
<dbReference type="STRING" id="329726.AM1_0034"/>
<keyword evidence="3 7" id="KW-1133">Transmembrane helix</keyword>
<dbReference type="OrthoDB" id="9814591at2"/>
<dbReference type="Gene3D" id="3.30.160.60">
    <property type="entry name" value="Classic Zinc Finger"/>
    <property type="match status" value="1"/>
</dbReference>